<feature type="region of interest" description="Disordered" evidence="1">
    <location>
        <begin position="1"/>
        <end position="63"/>
    </location>
</feature>
<keyword evidence="3" id="KW-1185">Reference proteome</keyword>
<accession>A0A165MBC9</accession>
<feature type="compositionally biased region" description="Basic and acidic residues" evidence="1">
    <location>
        <begin position="22"/>
        <end position="37"/>
    </location>
</feature>
<dbReference type="SUPFAM" id="SSF48452">
    <property type="entry name" value="TPR-like"/>
    <property type="match status" value="2"/>
</dbReference>
<dbReference type="Proteomes" id="UP000077266">
    <property type="component" value="Unassembled WGS sequence"/>
</dbReference>
<dbReference type="Pfam" id="PF13374">
    <property type="entry name" value="TPR_10"/>
    <property type="match status" value="1"/>
</dbReference>
<dbReference type="OrthoDB" id="3038309at2759"/>
<feature type="region of interest" description="Disordered" evidence="1">
    <location>
        <begin position="623"/>
        <end position="664"/>
    </location>
</feature>
<dbReference type="Gene3D" id="1.25.40.10">
    <property type="entry name" value="Tetratricopeptide repeat domain"/>
    <property type="match status" value="2"/>
</dbReference>
<dbReference type="InterPro" id="IPR011990">
    <property type="entry name" value="TPR-like_helical_dom_sf"/>
</dbReference>
<dbReference type="STRING" id="1314781.A0A165MBC9"/>
<dbReference type="InterPro" id="IPR019734">
    <property type="entry name" value="TPR_rpt"/>
</dbReference>
<organism evidence="2 3">
    <name type="scientific">Exidia glandulosa HHB12029</name>
    <dbReference type="NCBI Taxonomy" id="1314781"/>
    <lineage>
        <taxon>Eukaryota</taxon>
        <taxon>Fungi</taxon>
        <taxon>Dikarya</taxon>
        <taxon>Basidiomycota</taxon>
        <taxon>Agaricomycotina</taxon>
        <taxon>Agaricomycetes</taxon>
        <taxon>Auriculariales</taxon>
        <taxon>Exidiaceae</taxon>
        <taxon>Exidia</taxon>
    </lineage>
</organism>
<evidence type="ECO:0008006" key="4">
    <source>
        <dbReference type="Google" id="ProtNLM"/>
    </source>
</evidence>
<gene>
    <name evidence="2" type="ORF">EXIGLDRAFT_763022</name>
</gene>
<feature type="compositionally biased region" description="Pro residues" evidence="1">
    <location>
        <begin position="653"/>
        <end position="664"/>
    </location>
</feature>
<evidence type="ECO:0000256" key="1">
    <source>
        <dbReference type="SAM" id="MobiDB-lite"/>
    </source>
</evidence>
<protein>
    <recommendedName>
        <fullName evidence="4">TPR-like protein</fullName>
    </recommendedName>
</protein>
<sequence>MRGNAPRHRPAQEGTSKAQLPQKERERLRRPEQDMRAESSSTASKRNALPRRPQMSQADAEELDAHRNELVASSRTLSMNGEHTAAIRAAREAVEMACRLVFVDKDSFELGLGQSLLALGNRLLAASEPHAALPIVRDAVEVSRLVALREETDQAQLQLVMALDQHGRALSIIQDFAGAISAVSEASSLLGRLSTTALHLRPDYSTLLQTQSMYCLQAGRPADAVKAAKLATSVARESVAEGGLPILVRLAVGLNQLSNAHEAAGELEEAFDAIEEAVTVTQVVGQDEWPSAMVDYDTFFVGISNRLWMLFKGLHGHQRTKVRLRRASEAMAECVHICRRAPGRWQDDDLQLRLAEALQYHAEAMETRRKGVYALRAIQEATEVYASLARQSPQEYLAQYAMSLLRQADLASKYRLRDHGVAAACVAAQRQLRHMDSSHTVSLAIALGHYAEDLNRTGKTDEALRANLESVSLLRASIPTLVDKERLAALQTLHQRATFCYRLKRYSEALSAFSQLRRYLESESKLRPPGFHLGYCLLSMARVQYALGEFKEALKLGEAGLEAFTMALSSGYRRAVMFGIRCMRLNARCFDGMDPTLPWPARFIRRDLRRTWRDLFPHPIAPAQHVRRRKMKPESKTSPPEKPLPLLVQAPRPSTPPSSPHPST</sequence>
<evidence type="ECO:0000313" key="3">
    <source>
        <dbReference type="Proteomes" id="UP000077266"/>
    </source>
</evidence>
<name>A0A165MBC9_EXIGL</name>
<evidence type="ECO:0000313" key="2">
    <source>
        <dbReference type="EMBL" id="KZV99024.1"/>
    </source>
</evidence>
<dbReference type="SMART" id="SM00028">
    <property type="entry name" value="TPR"/>
    <property type="match status" value="3"/>
</dbReference>
<reference evidence="2 3" key="1">
    <citation type="journal article" date="2016" name="Mol. Biol. Evol.">
        <title>Comparative Genomics of Early-Diverging Mushroom-Forming Fungi Provides Insights into the Origins of Lignocellulose Decay Capabilities.</title>
        <authorList>
            <person name="Nagy L.G."/>
            <person name="Riley R."/>
            <person name="Tritt A."/>
            <person name="Adam C."/>
            <person name="Daum C."/>
            <person name="Floudas D."/>
            <person name="Sun H."/>
            <person name="Yadav J.S."/>
            <person name="Pangilinan J."/>
            <person name="Larsson K.H."/>
            <person name="Matsuura K."/>
            <person name="Barry K."/>
            <person name="Labutti K."/>
            <person name="Kuo R."/>
            <person name="Ohm R.A."/>
            <person name="Bhattacharya S.S."/>
            <person name="Shirouzu T."/>
            <person name="Yoshinaga Y."/>
            <person name="Martin F.M."/>
            <person name="Grigoriev I.V."/>
            <person name="Hibbett D.S."/>
        </authorList>
    </citation>
    <scope>NUCLEOTIDE SEQUENCE [LARGE SCALE GENOMIC DNA]</scope>
    <source>
        <strain evidence="2 3">HHB12029</strain>
    </source>
</reference>
<dbReference type="InParanoid" id="A0A165MBC9"/>
<proteinExistence type="predicted"/>
<dbReference type="AlphaFoldDB" id="A0A165MBC9"/>
<dbReference type="EMBL" id="KV425913">
    <property type="protein sequence ID" value="KZV99024.1"/>
    <property type="molecule type" value="Genomic_DNA"/>
</dbReference>